<gene>
    <name evidence="2" type="ORF">DTL42_00155</name>
</gene>
<dbReference type="Proteomes" id="UP000253562">
    <property type="component" value="Unassembled WGS sequence"/>
</dbReference>
<name>A0A368KZY0_9BACT</name>
<feature type="compositionally biased region" description="Basic residues" evidence="1">
    <location>
        <begin position="142"/>
        <end position="152"/>
    </location>
</feature>
<accession>A0A368KZY0</accession>
<organism evidence="2 3">
    <name type="scientific">Bremerella cremea</name>
    <dbReference type="NCBI Taxonomy" id="1031537"/>
    <lineage>
        <taxon>Bacteria</taxon>
        <taxon>Pseudomonadati</taxon>
        <taxon>Planctomycetota</taxon>
        <taxon>Planctomycetia</taxon>
        <taxon>Pirellulales</taxon>
        <taxon>Pirellulaceae</taxon>
        <taxon>Bremerella</taxon>
    </lineage>
</organism>
<comment type="caution">
    <text evidence="2">The sequence shown here is derived from an EMBL/GenBank/DDBJ whole genome shotgun (WGS) entry which is preliminary data.</text>
</comment>
<dbReference type="EMBL" id="QPEX01000003">
    <property type="protein sequence ID" value="RCS56174.1"/>
    <property type="molecule type" value="Genomic_DNA"/>
</dbReference>
<dbReference type="RefSeq" id="WP_114366648.1">
    <property type="nucleotide sequence ID" value="NZ_QPEX01000003.1"/>
</dbReference>
<sequence length="152" mass="16848">MQSYAITTEHWQAALEVPKQIALDLAAPLNLRLQAVRMVQAILKVILSDAKDREKSKPSRPSPKASEVTPRVTASPSVDEANRLAPVLSQQALPDQETHKEEEVPPVAASTEEETETYEADSAPAADIEQVETRPRYIGRVGPRKFRGKRKK</sequence>
<protein>
    <submittedName>
        <fullName evidence="2">Uncharacterized protein</fullName>
    </submittedName>
</protein>
<evidence type="ECO:0000313" key="2">
    <source>
        <dbReference type="EMBL" id="RCS56174.1"/>
    </source>
</evidence>
<dbReference type="AlphaFoldDB" id="A0A368KZY0"/>
<evidence type="ECO:0000313" key="3">
    <source>
        <dbReference type="Proteomes" id="UP000253562"/>
    </source>
</evidence>
<dbReference type="OrthoDB" id="301912at2"/>
<proteinExistence type="predicted"/>
<evidence type="ECO:0000256" key="1">
    <source>
        <dbReference type="SAM" id="MobiDB-lite"/>
    </source>
</evidence>
<reference evidence="2 3" key="1">
    <citation type="submission" date="2018-07" db="EMBL/GenBank/DDBJ databases">
        <title>Comparative genomes isolates from brazilian mangrove.</title>
        <authorList>
            <person name="De Araujo J.E."/>
            <person name="Taketani R.G."/>
            <person name="Silva M.C.P."/>
            <person name="Lourenco M.V."/>
            <person name="Oliveira V.M."/>
            <person name="Andreote F.D."/>
        </authorList>
    </citation>
    <scope>NUCLEOTIDE SEQUENCE [LARGE SCALE GENOMIC DNA]</scope>
    <source>
        <strain evidence="2 3">HEX PRIS-MGV</strain>
    </source>
</reference>
<feature type="region of interest" description="Disordered" evidence="1">
    <location>
        <begin position="50"/>
        <end position="152"/>
    </location>
</feature>